<dbReference type="Pfam" id="PF00990">
    <property type="entry name" value="GGDEF"/>
    <property type="match status" value="1"/>
</dbReference>
<dbReference type="AlphaFoldDB" id="A0A4P9CCD8"/>
<dbReference type="SMART" id="SM00267">
    <property type="entry name" value="GGDEF"/>
    <property type="match status" value="1"/>
</dbReference>
<proteinExistence type="predicted"/>
<dbReference type="EMBL" id="CP029487">
    <property type="protein sequence ID" value="QCT72412.1"/>
    <property type="molecule type" value="Genomic_DNA"/>
</dbReference>
<dbReference type="InterPro" id="IPR043128">
    <property type="entry name" value="Rev_trsase/Diguanyl_cyclase"/>
</dbReference>
<dbReference type="InterPro" id="IPR050469">
    <property type="entry name" value="Diguanylate_Cyclase"/>
</dbReference>
<evidence type="ECO:0000313" key="2">
    <source>
        <dbReference type="EMBL" id="QCT72412.1"/>
    </source>
</evidence>
<sequence>MTIMLRTDTIISEKQSVHYGRSRGEKIMFEIKDSDAALHSLIDQSAASFFDLYRFVTPADYCVYNCKNARLEAEDIPCYAIWQRGTPCHNCSSIRALSLKEPVIKLEYLENKVFLILSTPHTIDGRRCVLELAKDVTASLMINDDRHCDNTIITDVIAELNNLSVRDLYTGLYNKSYAEREVSRCVNDKQSFTAAMMDIDDFKLINDTYGHQTGDVVLREMASLLTDAAANGGGWAARIGGDEFILIFPDLSLEQAEPILSGLSRDIREHLFYKGDTHFSINASMGIKEYHPGEMDAADFFDQVDRRMYEEKRRNKSGR</sequence>
<gene>
    <name evidence="2" type="ORF">CPZ25_014080</name>
</gene>
<dbReference type="PROSITE" id="PS50887">
    <property type="entry name" value="GGDEF"/>
    <property type="match status" value="1"/>
</dbReference>
<dbReference type="KEGG" id="emt:CPZ25_014080"/>
<dbReference type="CDD" id="cd01949">
    <property type="entry name" value="GGDEF"/>
    <property type="match status" value="1"/>
</dbReference>
<dbReference type="GO" id="GO:0052621">
    <property type="term" value="F:diguanylate cyclase activity"/>
    <property type="evidence" value="ECO:0007669"/>
    <property type="project" value="TreeGrafter"/>
</dbReference>
<keyword evidence="3" id="KW-1185">Reference proteome</keyword>
<dbReference type="InterPro" id="IPR029787">
    <property type="entry name" value="Nucleotide_cyclase"/>
</dbReference>
<accession>A0A4P9CCD8</accession>
<organism evidence="2 3">
    <name type="scientific">Eubacterium maltosivorans</name>
    <dbReference type="NCBI Taxonomy" id="2041044"/>
    <lineage>
        <taxon>Bacteria</taxon>
        <taxon>Bacillati</taxon>
        <taxon>Bacillota</taxon>
        <taxon>Clostridia</taxon>
        <taxon>Eubacteriales</taxon>
        <taxon>Eubacteriaceae</taxon>
        <taxon>Eubacterium</taxon>
    </lineage>
</organism>
<protein>
    <submittedName>
        <fullName evidence="2">GGDEF domain-containing protein</fullName>
    </submittedName>
</protein>
<name>A0A4P9CCD8_EUBML</name>
<dbReference type="PANTHER" id="PTHR45138">
    <property type="entry name" value="REGULATORY COMPONENTS OF SENSORY TRANSDUCTION SYSTEM"/>
    <property type="match status" value="1"/>
</dbReference>
<dbReference type="SUPFAM" id="SSF55073">
    <property type="entry name" value="Nucleotide cyclase"/>
    <property type="match status" value="1"/>
</dbReference>
<evidence type="ECO:0000313" key="3">
    <source>
        <dbReference type="Proteomes" id="UP000218387"/>
    </source>
</evidence>
<dbReference type="Gene3D" id="3.30.70.270">
    <property type="match status" value="1"/>
</dbReference>
<feature type="domain" description="GGDEF" evidence="1">
    <location>
        <begin position="190"/>
        <end position="319"/>
    </location>
</feature>
<dbReference type="InterPro" id="IPR000160">
    <property type="entry name" value="GGDEF_dom"/>
</dbReference>
<dbReference type="PANTHER" id="PTHR45138:SF9">
    <property type="entry name" value="DIGUANYLATE CYCLASE DGCM-RELATED"/>
    <property type="match status" value="1"/>
</dbReference>
<evidence type="ECO:0000259" key="1">
    <source>
        <dbReference type="PROSITE" id="PS50887"/>
    </source>
</evidence>
<reference evidence="2 3" key="1">
    <citation type="submission" date="2018-05" db="EMBL/GenBank/DDBJ databases">
        <title>Genome comparison of Eubacterium sp.</title>
        <authorList>
            <person name="Feng Y."/>
            <person name="Sanchez-Andrea I."/>
            <person name="Stams A.J.M."/>
            <person name="De Vos W.M."/>
        </authorList>
    </citation>
    <scope>NUCLEOTIDE SEQUENCE [LARGE SCALE GENOMIC DNA]</scope>
    <source>
        <strain evidence="2 3">YI</strain>
    </source>
</reference>
<dbReference type="NCBIfam" id="TIGR00254">
    <property type="entry name" value="GGDEF"/>
    <property type="match status" value="1"/>
</dbReference>
<dbReference type="Proteomes" id="UP000218387">
    <property type="component" value="Chromosome"/>
</dbReference>